<dbReference type="InterPro" id="IPR016566">
    <property type="entry name" value="UCP010219"/>
</dbReference>
<feature type="transmembrane region" description="Helical" evidence="1">
    <location>
        <begin position="65"/>
        <end position="84"/>
    </location>
</feature>
<dbReference type="AlphaFoldDB" id="A0A7Y9J4E2"/>
<keyword evidence="1" id="KW-0812">Transmembrane</keyword>
<evidence type="ECO:0000313" key="2">
    <source>
        <dbReference type="EMBL" id="NYD34821.1"/>
    </source>
</evidence>
<keyword evidence="1" id="KW-1133">Transmembrane helix</keyword>
<evidence type="ECO:0000256" key="1">
    <source>
        <dbReference type="SAM" id="Phobius"/>
    </source>
</evidence>
<sequence>MLTETPHLTVLDRLGGWWGIVGTGLPQVVFAVLTNVTSLPVTAGVALGVALVFGVIRKLRGEETAAALGGILGVAVAAGIALWTGSATDFFLVGIVTSALLFGPTAASFVVGRPVTGLLWNALHGGGHPWRSDRPSRRAHDLATLAVAAMFGARALVSGLLWWTGSVAGLATARIVLGVPLTALVSLVVFWAFRRTTHRLVTPARVAARSSR</sequence>
<protein>
    <recommendedName>
        <fullName evidence="4">DUF3159 domain-containing protein</fullName>
    </recommendedName>
</protein>
<dbReference type="RefSeq" id="WP_179792736.1">
    <property type="nucleotide sequence ID" value="NZ_BAABHP010000003.1"/>
</dbReference>
<name>A0A7Y9J4E2_9PSEU</name>
<feature type="transmembrane region" description="Helical" evidence="1">
    <location>
        <begin position="175"/>
        <end position="193"/>
    </location>
</feature>
<dbReference type="Pfam" id="PF11361">
    <property type="entry name" value="DUF3159"/>
    <property type="match status" value="1"/>
</dbReference>
<feature type="transmembrane region" description="Helical" evidence="1">
    <location>
        <begin position="142"/>
        <end position="163"/>
    </location>
</feature>
<evidence type="ECO:0000313" key="3">
    <source>
        <dbReference type="Proteomes" id="UP000535890"/>
    </source>
</evidence>
<gene>
    <name evidence="2" type="ORF">BJ983_000923</name>
</gene>
<dbReference type="EMBL" id="JACCBN010000001">
    <property type="protein sequence ID" value="NYD34821.1"/>
    <property type="molecule type" value="Genomic_DNA"/>
</dbReference>
<organism evidence="2 3">
    <name type="scientific">Actinomycetospora corticicola</name>
    <dbReference type="NCBI Taxonomy" id="663602"/>
    <lineage>
        <taxon>Bacteria</taxon>
        <taxon>Bacillati</taxon>
        <taxon>Actinomycetota</taxon>
        <taxon>Actinomycetes</taxon>
        <taxon>Pseudonocardiales</taxon>
        <taxon>Pseudonocardiaceae</taxon>
        <taxon>Actinomycetospora</taxon>
    </lineage>
</organism>
<reference evidence="2 3" key="1">
    <citation type="submission" date="2020-07" db="EMBL/GenBank/DDBJ databases">
        <title>Sequencing the genomes of 1000 actinobacteria strains.</title>
        <authorList>
            <person name="Klenk H.-P."/>
        </authorList>
    </citation>
    <scope>NUCLEOTIDE SEQUENCE [LARGE SCALE GENOMIC DNA]</scope>
    <source>
        <strain evidence="2 3">DSM 45772</strain>
    </source>
</reference>
<keyword evidence="1" id="KW-0472">Membrane</keyword>
<dbReference type="Proteomes" id="UP000535890">
    <property type="component" value="Unassembled WGS sequence"/>
</dbReference>
<evidence type="ECO:0008006" key="4">
    <source>
        <dbReference type="Google" id="ProtNLM"/>
    </source>
</evidence>
<comment type="caution">
    <text evidence="2">The sequence shown here is derived from an EMBL/GenBank/DDBJ whole genome shotgun (WGS) entry which is preliminary data.</text>
</comment>
<proteinExistence type="predicted"/>
<feature type="transmembrane region" description="Helical" evidence="1">
    <location>
        <begin position="90"/>
        <end position="111"/>
    </location>
</feature>
<feature type="transmembrane region" description="Helical" evidence="1">
    <location>
        <begin position="28"/>
        <end position="53"/>
    </location>
</feature>
<accession>A0A7Y9J4E2</accession>
<keyword evidence="3" id="KW-1185">Reference proteome</keyword>